<proteinExistence type="predicted"/>
<dbReference type="RefSeq" id="WP_377183757.1">
    <property type="nucleotide sequence ID" value="NZ_JBHUPD010000001.1"/>
</dbReference>
<dbReference type="PANTHER" id="PTHR43617:SF38">
    <property type="entry name" value="N-ACETYLTRANSFERASE DOMAIN-CONTAINING PROTEIN"/>
    <property type="match status" value="1"/>
</dbReference>
<protein>
    <submittedName>
        <fullName evidence="2">GNAT family N-acetyltransferase</fullName>
        <ecNumber evidence="2">2.3.-.-</ecNumber>
    </submittedName>
</protein>
<comment type="caution">
    <text evidence="2">The sequence shown here is derived from an EMBL/GenBank/DDBJ whole genome shotgun (WGS) entry which is preliminary data.</text>
</comment>
<dbReference type="EC" id="2.3.-.-" evidence="2"/>
<dbReference type="Gene3D" id="3.40.630.30">
    <property type="match status" value="1"/>
</dbReference>
<sequence>MCILPITRDNIDDCLPAFIKSYNSAPWNAQWTTETARLYLNEYLANPHFAGFILKDENDVIGAVCAHKKTWWTNKQLFIDEFFISPEKQRQGYGKLLMNQCAEYSRENGLELLVLMTNKYMPAYKFYNKTGYVNAEQFVFMFKQII</sequence>
<name>A0ABW5YAF8_9SPHI</name>
<feature type="domain" description="N-acetyltransferase" evidence="1">
    <location>
        <begin position="1"/>
        <end position="146"/>
    </location>
</feature>
<dbReference type="Pfam" id="PF00583">
    <property type="entry name" value="Acetyltransf_1"/>
    <property type="match status" value="1"/>
</dbReference>
<dbReference type="CDD" id="cd04301">
    <property type="entry name" value="NAT_SF"/>
    <property type="match status" value="1"/>
</dbReference>
<keyword evidence="3" id="KW-1185">Reference proteome</keyword>
<keyword evidence="2" id="KW-0012">Acyltransferase</keyword>
<evidence type="ECO:0000313" key="3">
    <source>
        <dbReference type="Proteomes" id="UP001597557"/>
    </source>
</evidence>
<dbReference type="PANTHER" id="PTHR43617">
    <property type="entry name" value="L-AMINO ACID N-ACETYLTRANSFERASE"/>
    <property type="match status" value="1"/>
</dbReference>
<dbReference type="EMBL" id="JBHUPD010000001">
    <property type="protein sequence ID" value="MFD2872280.1"/>
    <property type="molecule type" value="Genomic_DNA"/>
</dbReference>
<dbReference type="GO" id="GO:0016746">
    <property type="term" value="F:acyltransferase activity"/>
    <property type="evidence" value="ECO:0007669"/>
    <property type="project" value="UniProtKB-KW"/>
</dbReference>
<keyword evidence="2" id="KW-0808">Transferase</keyword>
<evidence type="ECO:0000313" key="2">
    <source>
        <dbReference type="EMBL" id="MFD2872280.1"/>
    </source>
</evidence>
<reference evidence="3" key="1">
    <citation type="journal article" date="2019" name="Int. J. Syst. Evol. Microbiol.">
        <title>The Global Catalogue of Microorganisms (GCM) 10K type strain sequencing project: providing services to taxonomists for standard genome sequencing and annotation.</title>
        <authorList>
            <consortium name="The Broad Institute Genomics Platform"/>
            <consortium name="The Broad Institute Genome Sequencing Center for Infectious Disease"/>
            <person name="Wu L."/>
            <person name="Ma J."/>
        </authorList>
    </citation>
    <scope>NUCLEOTIDE SEQUENCE [LARGE SCALE GENOMIC DNA]</scope>
    <source>
        <strain evidence="3">KCTC 22437</strain>
    </source>
</reference>
<dbReference type="InterPro" id="IPR050276">
    <property type="entry name" value="MshD_Acetyltransferase"/>
</dbReference>
<dbReference type="PROSITE" id="PS51186">
    <property type="entry name" value="GNAT"/>
    <property type="match status" value="1"/>
</dbReference>
<dbReference type="InterPro" id="IPR016181">
    <property type="entry name" value="Acyl_CoA_acyltransferase"/>
</dbReference>
<dbReference type="Proteomes" id="UP001597557">
    <property type="component" value="Unassembled WGS sequence"/>
</dbReference>
<organism evidence="2 3">
    <name type="scientific">Mucilaginibacter ximonensis</name>
    <dbReference type="NCBI Taxonomy" id="538021"/>
    <lineage>
        <taxon>Bacteria</taxon>
        <taxon>Pseudomonadati</taxon>
        <taxon>Bacteroidota</taxon>
        <taxon>Sphingobacteriia</taxon>
        <taxon>Sphingobacteriales</taxon>
        <taxon>Sphingobacteriaceae</taxon>
        <taxon>Mucilaginibacter</taxon>
    </lineage>
</organism>
<gene>
    <name evidence="2" type="ORF">ACFS5N_07370</name>
</gene>
<accession>A0ABW5YAF8</accession>
<dbReference type="SUPFAM" id="SSF55729">
    <property type="entry name" value="Acyl-CoA N-acyltransferases (Nat)"/>
    <property type="match status" value="1"/>
</dbReference>
<evidence type="ECO:0000259" key="1">
    <source>
        <dbReference type="PROSITE" id="PS51186"/>
    </source>
</evidence>
<dbReference type="InterPro" id="IPR000182">
    <property type="entry name" value="GNAT_dom"/>
</dbReference>